<dbReference type="AlphaFoldDB" id="A0A8J4TI95"/>
<dbReference type="PANTHER" id="PTHR45784">
    <property type="entry name" value="C-TYPE LECTIN DOMAIN FAMILY 20 MEMBER A-RELATED"/>
    <property type="match status" value="1"/>
</dbReference>
<name>A0A8J4TI95_CLAMG</name>
<dbReference type="SUPFAM" id="SSF56436">
    <property type="entry name" value="C-type lectin-like"/>
    <property type="match status" value="1"/>
</dbReference>
<dbReference type="PROSITE" id="PS50041">
    <property type="entry name" value="C_TYPE_LECTIN_2"/>
    <property type="match status" value="1"/>
</dbReference>
<dbReference type="Pfam" id="PF00059">
    <property type="entry name" value="Lectin_C"/>
    <property type="match status" value="1"/>
</dbReference>
<dbReference type="InterPro" id="IPR016186">
    <property type="entry name" value="C-type_lectin-like/link_sf"/>
</dbReference>
<keyword evidence="2" id="KW-0675">Receptor</keyword>
<comment type="caution">
    <text evidence="2">The sequence shown here is derived from an EMBL/GenBank/DDBJ whole genome shotgun (WGS) entry which is preliminary data.</text>
</comment>
<protein>
    <submittedName>
        <fullName evidence="2">Macrophage mannose receptor 1-like isoform X6</fullName>
    </submittedName>
</protein>
<dbReference type="EMBL" id="QNUK01000626">
    <property type="protein sequence ID" value="KAF5891004.1"/>
    <property type="molecule type" value="Genomic_DNA"/>
</dbReference>
<evidence type="ECO:0000313" key="2">
    <source>
        <dbReference type="EMBL" id="KAF5891004.1"/>
    </source>
</evidence>
<feature type="non-terminal residue" evidence="2">
    <location>
        <position position="113"/>
    </location>
</feature>
<organism evidence="2 3">
    <name type="scientific">Clarias magur</name>
    <name type="common">Asian catfish</name>
    <name type="synonym">Macropteronotus magur</name>
    <dbReference type="NCBI Taxonomy" id="1594786"/>
    <lineage>
        <taxon>Eukaryota</taxon>
        <taxon>Metazoa</taxon>
        <taxon>Chordata</taxon>
        <taxon>Craniata</taxon>
        <taxon>Vertebrata</taxon>
        <taxon>Euteleostomi</taxon>
        <taxon>Actinopterygii</taxon>
        <taxon>Neopterygii</taxon>
        <taxon>Teleostei</taxon>
        <taxon>Ostariophysi</taxon>
        <taxon>Siluriformes</taxon>
        <taxon>Clariidae</taxon>
        <taxon>Clarias</taxon>
    </lineage>
</organism>
<evidence type="ECO:0000313" key="3">
    <source>
        <dbReference type="Proteomes" id="UP000727407"/>
    </source>
</evidence>
<dbReference type="SMART" id="SM00034">
    <property type="entry name" value="CLECT"/>
    <property type="match status" value="1"/>
</dbReference>
<proteinExistence type="predicted"/>
<dbReference type="InterPro" id="IPR001304">
    <property type="entry name" value="C-type_lectin-like"/>
</dbReference>
<gene>
    <name evidence="2" type="ORF">DAT39_019293</name>
</gene>
<keyword evidence="3" id="KW-1185">Reference proteome</keyword>
<feature type="domain" description="C-type lectin" evidence="1">
    <location>
        <begin position="16"/>
        <end position="112"/>
    </location>
</feature>
<dbReference type="OrthoDB" id="6369810at2759"/>
<evidence type="ECO:0000259" key="1">
    <source>
        <dbReference type="PROSITE" id="PS50041"/>
    </source>
</evidence>
<accession>A0A8J4TI95</accession>
<reference evidence="2" key="1">
    <citation type="submission" date="2020-07" db="EMBL/GenBank/DDBJ databases">
        <title>Clarias magur genome sequencing, assembly and annotation.</title>
        <authorList>
            <person name="Kushwaha B."/>
            <person name="Kumar R."/>
            <person name="Das P."/>
            <person name="Joshi C.G."/>
            <person name="Kumar D."/>
            <person name="Nagpure N.S."/>
            <person name="Pandey M."/>
            <person name="Agarwal S."/>
            <person name="Srivastava S."/>
            <person name="Singh M."/>
            <person name="Sahoo L."/>
            <person name="Jayasankar P."/>
            <person name="Meher P.K."/>
            <person name="Koringa P.G."/>
            <person name="Iquebal M.A."/>
            <person name="Das S.P."/>
            <person name="Bit A."/>
            <person name="Patnaik S."/>
            <person name="Patel N."/>
            <person name="Shah T.M."/>
            <person name="Hinsu A."/>
            <person name="Jena J.K."/>
        </authorList>
    </citation>
    <scope>NUCLEOTIDE SEQUENCE</scope>
    <source>
        <strain evidence="2">CIFAMagur01</strain>
        <tissue evidence="2">Testis</tissue>
    </source>
</reference>
<feature type="non-terminal residue" evidence="2">
    <location>
        <position position="1"/>
    </location>
</feature>
<sequence length="113" mass="12554">GHSGADRFTGVSSPLMTWTGAQNYCRTLHTDLASALTQADSDMLQQVVFSQGESWIGLFRDTWKWVDGSSATNLPWRSGLPNNFYLKDNCGALDAQVFSDQTCSNRYDFVCDT</sequence>
<dbReference type="PANTHER" id="PTHR45784:SF3">
    <property type="entry name" value="C-TYPE LECTIN DOMAIN FAMILY 4 MEMBER K-LIKE-RELATED"/>
    <property type="match status" value="1"/>
</dbReference>
<dbReference type="InterPro" id="IPR016187">
    <property type="entry name" value="CTDL_fold"/>
</dbReference>
<dbReference type="Gene3D" id="3.10.100.10">
    <property type="entry name" value="Mannose-Binding Protein A, subunit A"/>
    <property type="match status" value="1"/>
</dbReference>
<dbReference type="Proteomes" id="UP000727407">
    <property type="component" value="Unassembled WGS sequence"/>
</dbReference>